<organism evidence="1 2">
    <name type="scientific">Stylosanthes scabra</name>
    <dbReference type="NCBI Taxonomy" id="79078"/>
    <lineage>
        <taxon>Eukaryota</taxon>
        <taxon>Viridiplantae</taxon>
        <taxon>Streptophyta</taxon>
        <taxon>Embryophyta</taxon>
        <taxon>Tracheophyta</taxon>
        <taxon>Spermatophyta</taxon>
        <taxon>Magnoliopsida</taxon>
        <taxon>eudicotyledons</taxon>
        <taxon>Gunneridae</taxon>
        <taxon>Pentapetalae</taxon>
        <taxon>rosids</taxon>
        <taxon>fabids</taxon>
        <taxon>Fabales</taxon>
        <taxon>Fabaceae</taxon>
        <taxon>Papilionoideae</taxon>
        <taxon>50 kb inversion clade</taxon>
        <taxon>dalbergioids sensu lato</taxon>
        <taxon>Dalbergieae</taxon>
        <taxon>Pterocarpus clade</taxon>
        <taxon>Stylosanthes</taxon>
    </lineage>
</organism>
<sequence length="54" mass="5824">MGKATACHCGYEEQPRIFGNGEENSPPPKVADLYASSPIRRRDIVASSCNDPTS</sequence>
<protein>
    <submittedName>
        <fullName evidence="1">Uncharacterized protein</fullName>
    </submittedName>
</protein>
<dbReference type="EMBL" id="JASCZI010243083">
    <property type="protein sequence ID" value="MED6212647.1"/>
    <property type="molecule type" value="Genomic_DNA"/>
</dbReference>
<proteinExistence type="predicted"/>
<evidence type="ECO:0000313" key="1">
    <source>
        <dbReference type="EMBL" id="MED6212647.1"/>
    </source>
</evidence>
<evidence type="ECO:0000313" key="2">
    <source>
        <dbReference type="Proteomes" id="UP001341840"/>
    </source>
</evidence>
<gene>
    <name evidence="1" type="ORF">PIB30_085485</name>
</gene>
<feature type="non-terminal residue" evidence="1">
    <location>
        <position position="54"/>
    </location>
</feature>
<name>A0ABU6YSC6_9FABA</name>
<comment type="caution">
    <text evidence="1">The sequence shown here is derived from an EMBL/GenBank/DDBJ whole genome shotgun (WGS) entry which is preliminary data.</text>
</comment>
<accession>A0ABU6YSC6</accession>
<reference evidence="1 2" key="1">
    <citation type="journal article" date="2023" name="Plants (Basel)">
        <title>Bridging the Gap: Combining Genomics and Transcriptomics Approaches to Understand Stylosanthes scabra, an Orphan Legume from the Brazilian Caatinga.</title>
        <authorList>
            <person name="Ferreira-Neto J.R.C."/>
            <person name="da Silva M.D."/>
            <person name="Binneck E."/>
            <person name="de Melo N.F."/>
            <person name="da Silva R.H."/>
            <person name="de Melo A.L.T.M."/>
            <person name="Pandolfi V."/>
            <person name="Bustamante F.O."/>
            <person name="Brasileiro-Vidal A.C."/>
            <person name="Benko-Iseppon A.M."/>
        </authorList>
    </citation>
    <scope>NUCLEOTIDE SEQUENCE [LARGE SCALE GENOMIC DNA]</scope>
    <source>
        <tissue evidence="1">Leaves</tissue>
    </source>
</reference>
<keyword evidence="2" id="KW-1185">Reference proteome</keyword>
<dbReference type="Proteomes" id="UP001341840">
    <property type="component" value="Unassembled WGS sequence"/>
</dbReference>